<keyword evidence="2" id="KW-1185">Reference proteome</keyword>
<dbReference type="EMBL" id="QGKV02000649">
    <property type="protein sequence ID" value="KAF3577804.1"/>
    <property type="molecule type" value="Genomic_DNA"/>
</dbReference>
<gene>
    <name evidence="1" type="ORF">DY000_02030243</name>
</gene>
<protein>
    <submittedName>
        <fullName evidence="1">Uncharacterized protein</fullName>
    </submittedName>
</protein>
<evidence type="ECO:0000313" key="1">
    <source>
        <dbReference type="EMBL" id="KAF3577804.1"/>
    </source>
</evidence>
<comment type="caution">
    <text evidence="1">The sequence shown here is derived from an EMBL/GenBank/DDBJ whole genome shotgun (WGS) entry which is preliminary data.</text>
</comment>
<reference evidence="1 2" key="1">
    <citation type="journal article" date="2020" name="BMC Genomics">
        <title>Intraspecific diversification of the crop wild relative Brassica cretica Lam. using demographic model selection.</title>
        <authorList>
            <person name="Kioukis A."/>
            <person name="Michalopoulou V.A."/>
            <person name="Briers L."/>
            <person name="Pirintsos S."/>
            <person name="Studholme D.J."/>
            <person name="Pavlidis P."/>
            <person name="Sarris P.F."/>
        </authorList>
    </citation>
    <scope>NUCLEOTIDE SEQUENCE [LARGE SCALE GENOMIC DNA]</scope>
    <source>
        <strain evidence="2">cv. PFS-1207/04</strain>
    </source>
</reference>
<evidence type="ECO:0000313" key="2">
    <source>
        <dbReference type="Proteomes" id="UP000266723"/>
    </source>
</evidence>
<sequence>MKFRGNIPTKFSLGIFRGDFRQTRDPRNFLGISSEICFLGIPSENSEGFPRKEEIPRNYFRRLVSSKETAACTAAVLFNNGGGGSKEAAVALWRRRV</sequence>
<accession>A0ABQ7DI58</accession>
<name>A0ABQ7DI58_BRACR</name>
<organism evidence="1 2">
    <name type="scientific">Brassica cretica</name>
    <name type="common">Mustard</name>
    <dbReference type="NCBI Taxonomy" id="69181"/>
    <lineage>
        <taxon>Eukaryota</taxon>
        <taxon>Viridiplantae</taxon>
        <taxon>Streptophyta</taxon>
        <taxon>Embryophyta</taxon>
        <taxon>Tracheophyta</taxon>
        <taxon>Spermatophyta</taxon>
        <taxon>Magnoliopsida</taxon>
        <taxon>eudicotyledons</taxon>
        <taxon>Gunneridae</taxon>
        <taxon>Pentapetalae</taxon>
        <taxon>rosids</taxon>
        <taxon>malvids</taxon>
        <taxon>Brassicales</taxon>
        <taxon>Brassicaceae</taxon>
        <taxon>Brassiceae</taxon>
        <taxon>Brassica</taxon>
    </lineage>
</organism>
<dbReference type="Proteomes" id="UP000266723">
    <property type="component" value="Unassembled WGS sequence"/>
</dbReference>
<proteinExistence type="predicted"/>